<dbReference type="EMBL" id="BQNB010021186">
    <property type="protein sequence ID" value="GJU03775.1"/>
    <property type="molecule type" value="Genomic_DNA"/>
</dbReference>
<evidence type="ECO:0000313" key="2">
    <source>
        <dbReference type="Proteomes" id="UP001151760"/>
    </source>
</evidence>
<reference evidence="1" key="2">
    <citation type="submission" date="2022-01" db="EMBL/GenBank/DDBJ databases">
        <authorList>
            <person name="Yamashiro T."/>
            <person name="Shiraishi A."/>
            <person name="Satake H."/>
            <person name="Nakayama K."/>
        </authorList>
    </citation>
    <scope>NUCLEOTIDE SEQUENCE</scope>
</reference>
<protein>
    <submittedName>
        <fullName evidence="1">Uncharacterized protein</fullName>
    </submittedName>
</protein>
<gene>
    <name evidence="1" type="ORF">Tco_1114113</name>
</gene>
<sequence>MIEPCPHDYRSEIACPIGADLTVRARLYLTVEISYEQLMRLHVLRELCTSDSNAAFGKRSRMFKSCVELSFAVYTTVLPTLSRSYDLRADVLSHELSGDLSRRLVVIKYGDWLSVVLRTWGTSEVRGCQPEYEAFSSVCVAYADLFVLHVTDIAALEFLSHVESSSTFINQYFNFSGR</sequence>
<comment type="caution">
    <text evidence="1">The sequence shown here is derived from an EMBL/GenBank/DDBJ whole genome shotgun (WGS) entry which is preliminary data.</text>
</comment>
<evidence type="ECO:0000313" key="1">
    <source>
        <dbReference type="EMBL" id="GJU03775.1"/>
    </source>
</evidence>
<reference evidence="1" key="1">
    <citation type="journal article" date="2022" name="Int. J. Mol. Sci.">
        <title>Draft Genome of Tanacetum Coccineum: Genomic Comparison of Closely Related Tanacetum-Family Plants.</title>
        <authorList>
            <person name="Yamashiro T."/>
            <person name="Shiraishi A."/>
            <person name="Nakayama K."/>
            <person name="Satake H."/>
        </authorList>
    </citation>
    <scope>NUCLEOTIDE SEQUENCE</scope>
</reference>
<name>A0ABQ5IVN4_9ASTR</name>
<accession>A0ABQ5IVN4</accession>
<dbReference type="Proteomes" id="UP001151760">
    <property type="component" value="Unassembled WGS sequence"/>
</dbReference>
<proteinExistence type="predicted"/>
<organism evidence="1 2">
    <name type="scientific">Tanacetum coccineum</name>
    <dbReference type="NCBI Taxonomy" id="301880"/>
    <lineage>
        <taxon>Eukaryota</taxon>
        <taxon>Viridiplantae</taxon>
        <taxon>Streptophyta</taxon>
        <taxon>Embryophyta</taxon>
        <taxon>Tracheophyta</taxon>
        <taxon>Spermatophyta</taxon>
        <taxon>Magnoliopsida</taxon>
        <taxon>eudicotyledons</taxon>
        <taxon>Gunneridae</taxon>
        <taxon>Pentapetalae</taxon>
        <taxon>asterids</taxon>
        <taxon>campanulids</taxon>
        <taxon>Asterales</taxon>
        <taxon>Asteraceae</taxon>
        <taxon>Asteroideae</taxon>
        <taxon>Anthemideae</taxon>
        <taxon>Anthemidinae</taxon>
        <taxon>Tanacetum</taxon>
    </lineage>
</organism>
<keyword evidence="2" id="KW-1185">Reference proteome</keyword>